<dbReference type="SUPFAM" id="SSF82771">
    <property type="entry name" value="GIY-YIG endonuclease"/>
    <property type="match status" value="1"/>
</dbReference>
<comment type="similarity">
    <text evidence="1">To endonucleases of group I introns of fungi and phage.</text>
</comment>
<organism evidence="4">
    <name type="scientific">marine sediment metagenome</name>
    <dbReference type="NCBI Taxonomy" id="412755"/>
    <lineage>
        <taxon>unclassified sequences</taxon>
        <taxon>metagenomes</taxon>
        <taxon>ecological metagenomes</taxon>
    </lineage>
</organism>
<name>A0A0F9TPX9_9ZZZZ</name>
<protein>
    <recommendedName>
        <fullName evidence="3">GIY-YIG domain-containing protein</fullName>
    </recommendedName>
</protein>
<dbReference type="AlphaFoldDB" id="A0A0F9TPX9"/>
<dbReference type="InterPro" id="IPR035901">
    <property type="entry name" value="GIY-YIG_endonuc_sf"/>
</dbReference>
<feature type="domain" description="GIY-YIG" evidence="3">
    <location>
        <begin position="1"/>
        <end position="87"/>
    </location>
</feature>
<dbReference type="InterPro" id="IPR006350">
    <property type="entry name" value="Intron_endoG1"/>
</dbReference>
<evidence type="ECO:0000256" key="1">
    <source>
        <dbReference type="ARBA" id="ARBA00010045"/>
    </source>
</evidence>
<evidence type="ECO:0000313" key="4">
    <source>
        <dbReference type="EMBL" id="KKN77012.1"/>
    </source>
</evidence>
<feature type="region of interest" description="Disordered" evidence="2">
    <location>
        <begin position="106"/>
        <end position="155"/>
    </location>
</feature>
<comment type="caution">
    <text evidence="4">The sequence shown here is derived from an EMBL/GenBank/DDBJ whole genome shotgun (WGS) entry which is preliminary data.</text>
</comment>
<sequence length="155" mass="18062">MVVYKITNLINGKVYIGATVQTLLHRKAGHVYDSKRHNGNINQAIRKYGKDNFKWEMLCVCYSVNVLNEMEKHYISLYDSMNIGYNMTTGGKHFSGSAEYRRNITGENNGMYGKKHSKETRKQYSKVRTGTKRSKETRKRMSIAQIKRRKQEKAK</sequence>
<dbReference type="GO" id="GO:0003677">
    <property type="term" value="F:DNA binding"/>
    <property type="evidence" value="ECO:0007669"/>
    <property type="project" value="InterPro"/>
</dbReference>
<accession>A0A0F9TPX9</accession>
<gene>
    <name evidence="4" type="ORF">LCGC14_0365040</name>
</gene>
<dbReference type="EMBL" id="LAZR01000286">
    <property type="protein sequence ID" value="KKN77012.1"/>
    <property type="molecule type" value="Genomic_DNA"/>
</dbReference>
<dbReference type="GO" id="GO:0004519">
    <property type="term" value="F:endonuclease activity"/>
    <property type="evidence" value="ECO:0007669"/>
    <property type="project" value="InterPro"/>
</dbReference>
<dbReference type="PROSITE" id="PS50164">
    <property type="entry name" value="GIY_YIG"/>
    <property type="match status" value="1"/>
</dbReference>
<dbReference type="CDD" id="cd10443">
    <property type="entry name" value="GIY-YIG_HE_Tlr8p_PBC-V_like"/>
    <property type="match status" value="1"/>
</dbReference>
<dbReference type="Pfam" id="PF01541">
    <property type="entry name" value="GIY-YIG"/>
    <property type="match status" value="1"/>
</dbReference>
<dbReference type="Pfam" id="PF07460">
    <property type="entry name" value="NUMOD3"/>
    <property type="match status" value="1"/>
</dbReference>
<dbReference type="SUPFAM" id="SSF64496">
    <property type="entry name" value="DNA-binding domain of intron-encoded endonucleases"/>
    <property type="match status" value="1"/>
</dbReference>
<reference evidence="4" key="1">
    <citation type="journal article" date="2015" name="Nature">
        <title>Complex archaea that bridge the gap between prokaryotes and eukaryotes.</title>
        <authorList>
            <person name="Spang A."/>
            <person name="Saw J.H."/>
            <person name="Jorgensen S.L."/>
            <person name="Zaremba-Niedzwiedzka K."/>
            <person name="Martijn J."/>
            <person name="Lind A.E."/>
            <person name="van Eijk R."/>
            <person name="Schleper C."/>
            <person name="Guy L."/>
            <person name="Ettema T.J."/>
        </authorList>
    </citation>
    <scope>NUCLEOTIDE SEQUENCE</scope>
</reference>
<feature type="compositionally biased region" description="Basic residues" evidence="2">
    <location>
        <begin position="113"/>
        <end position="155"/>
    </location>
</feature>
<proteinExistence type="predicted"/>
<dbReference type="NCBIfam" id="TIGR01453">
    <property type="entry name" value="grpIintron_endo"/>
    <property type="match status" value="1"/>
</dbReference>
<dbReference type="InterPro" id="IPR003611">
    <property type="entry name" value="NUMOD3"/>
</dbReference>
<dbReference type="InterPro" id="IPR000305">
    <property type="entry name" value="GIY-YIG_endonuc"/>
</dbReference>
<dbReference type="Gene3D" id="3.40.1440.10">
    <property type="entry name" value="GIY-YIG endonuclease"/>
    <property type="match status" value="1"/>
</dbReference>
<dbReference type="SMART" id="SM00496">
    <property type="entry name" value="IENR2"/>
    <property type="match status" value="2"/>
</dbReference>
<dbReference type="SMART" id="SM00465">
    <property type="entry name" value="GIYc"/>
    <property type="match status" value="1"/>
</dbReference>
<evidence type="ECO:0000259" key="3">
    <source>
        <dbReference type="PROSITE" id="PS50164"/>
    </source>
</evidence>
<evidence type="ECO:0000256" key="2">
    <source>
        <dbReference type="SAM" id="MobiDB-lite"/>
    </source>
</evidence>